<keyword evidence="11" id="KW-1185">Reference proteome</keyword>
<sequence length="263" mass="30537">MGVITKITVQQKRVDRYNIEIDGEYAFSADEAVLIEFNLKKGQTITEEERSEIGVRDNVQRGINTAINFLSVRMRSEKEVRNYLKKKEIELEAQDEIMERLGSMGYLNDEQFADAYIKTQIQTTEKGPAVILRELKEKGIDDYTAASLIEQFTEEEQIEKAADLFQKQLKKYKRDSAFLQQKKAEQHVLTKGYSAAVMKKAAIKAEPDAEAEMEALMHQAEKAHRRYQSFEKREYRQKMKAALYRKGFDLSDIDRAIDRLSEE</sequence>
<evidence type="ECO:0000259" key="9">
    <source>
        <dbReference type="Pfam" id="PF21982"/>
    </source>
</evidence>
<dbReference type="PANTHER" id="PTHR33602:SF1">
    <property type="entry name" value="REGULATORY PROTEIN RECX FAMILY PROTEIN"/>
    <property type="match status" value="1"/>
</dbReference>
<feature type="domain" description="RecX second three-helical" evidence="7">
    <location>
        <begin position="108"/>
        <end position="146"/>
    </location>
</feature>
<name>A0A1E7DPT8_9BACI</name>
<dbReference type="InterPro" id="IPR036388">
    <property type="entry name" value="WH-like_DNA-bd_sf"/>
</dbReference>
<comment type="similarity">
    <text evidence="2 5">Belongs to the RecX family.</text>
</comment>
<gene>
    <name evidence="5" type="primary">recX</name>
    <name evidence="10" type="ORF">BA724_03425</name>
</gene>
<dbReference type="GO" id="GO:0006282">
    <property type="term" value="P:regulation of DNA repair"/>
    <property type="evidence" value="ECO:0007669"/>
    <property type="project" value="UniProtKB-UniRule"/>
</dbReference>
<organism evidence="10 11">
    <name type="scientific">Domibacillus iocasae</name>
    <dbReference type="NCBI Taxonomy" id="1714016"/>
    <lineage>
        <taxon>Bacteria</taxon>
        <taxon>Bacillati</taxon>
        <taxon>Bacillota</taxon>
        <taxon>Bacilli</taxon>
        <taxon>Bacillales</taxon>
        <taxon>Bacillaceae</taxon>
        <taxon>Domibacillus</taxon>
    </lineage>
</organism>
<dbReference type="InterPro" id="IPR053925">
    <property type="entry name" value="RecX_HTH_3rd"/>
</dbReference>
<comment type="caution">
    <text evidence="10">The sequence shown here is derived from an EMBL/GenBank/DDBJ whole genome shotgun (WGS) entry which is preliminary data.</text>
</comment>
<dbReference type="EMBL" id="MAMP01000020">
    <property type="protein sequence ID" value="OES45073.1"/>
    <property type="molecule type" value="Genomic_DNA"/>
</dbReference>
<accession>A0A1E7DPT8</accession>
<dbReference type="GO" id="GO:0005737">
    <property type="term" value="C:cytoplasm"/>
    <property type="evidence" value="ECO:0007669"/>
    <property type="project" value="UniProtKB-SubCell"/>
</dbReference>
<evidence type="ECO:0000256" key="3">
    <source>
        <dbReference type="ARBA" id="ARBA00018111"/>
    </source>
</evidence>
<dbReference type="InterPro" id="IPR053926">
    <property type="entry name" value="RecX_HTH_1st"/>
</dbReference>
<feature type="coiled-coil region" evidence="6">
    <location>
        <begin position="155"/>
        <end position="182"/>
    </location>
</feature>
<dbReference type="Pfam" id="PF21982">
    <property type="entry name" value="RecX_HTH1"/>
    <property type="match status" value="1"/>
</dbReference>
<evidence type="ECO:0000256" key="1">
    <source>
        <dbReference type="ARBA" id="ARBA00004496"/>
    </source>
</evidence>
<dbReference type="AlphaFoldDB" id="A0A1E7DPT8"/>
<evidence type="ECO:0000256" key="4">
    <source>
        <dbReference type="ARBA" id="ARBA00022490"/>
    </source>
</evidence>
<dbReference type="NCBIfam" id="NF010733">
    <property type="entry name" value="PRK14135.1"/>
    <property type="match status" value="1"/>
</dbReference>
<evidence type="ECO:0000259" key="8">
    <source>
        <dbReference type="Pfam" id="PF21981"/>
    </source>
</evidence>
<feature type="domain" description="RecX third three-helical" evidence="8">
    <location>
        <begin position="210"/>
        <end position="257"/>
    </location>
</feature>
<reference evidence="10 11" key="1">
    <citation type="submission" date="2016-06" db="EMBL/GenBank/DDBJ databases">
        <title>Domibacillus iocasae genome sequencing.</title>
        <authorList>
            <person name="Verma A."/>
            <person name="Pal Y."/>
            <person name="Ojha A.K."/>
            <person name="Krishnamurthi S."/>
        </authorList>
    </citation>
    <scope>NUCLEOTIDE SEQUENCE [LARGE SCALE GENOMIC DNA]</scope>
    <source>
        <strain evidence="10 11">DSM 29979</strain>
    </source>
</reference>
<evidence type="ECO:0000313" key="11">
    <source>
        <dbReference type="Proteomes" id="UP000095658"/>
    </source>
</evidence>
<evidence type="ECO:0000256" key="2">
    <source>
        <dbReference type="ARBA" id="ARBA00009695"/>
    </source>
</evidence>
<proteinExistence type="inferred from homology"/>
<dbReference type="InterPro" id="IPR003783">
    <property type="entry name" value="Regulatory_RecX"/>
</dbReference>
<dbReference type="InterPro" id="IPR053924">
    <property type="entry name" value="RecX_HTH_2nd"/>
</dbReference>
<dbReference type="Pfam" id="PF21981">
    <property type="entry name" value="RecX_HTH3"/>
    <property type="match status" value="1"/>
</dbReference>
<dbReference type="Gene3D" id="1.10.10.10">
    <property type="entry name" value="Winged helix-like DNA-binding domain superfamily/Winged helix DNA-binding domain"/>
    <property type="match status" value="4"/>
</dbReference>
<keyword evidence="6" id="KW-0175">Coiled coil</keyword>
<evidence type="ECO:0000256" key="6">
    <source>
        <dbReference type="SAM" id="Coils"/>
    </source>
</evidence>
<dbReference type="HAMAP" id="MF_01114">
    <property type="entry name" value="RecX"/>
    <property type="match status" value="1"/>
</dbReference>
<evidence type="ECO:0000313" key="10">
    <source>
        <dbReference type="EMBL" id="OES45073.1"/>
    </source>
</evidence>
<protein>
    <recommendedName>
        <fullName evidence="3 5">Regulatory protein RecX</fullName>
    </recommendedName>
</protein>
<dbReference type="PANTHER" id="PTHR33602">
    <property type="entry name" value="REGULATORY PROTEIN RECX FAMILY PROTEIN"/>
    <property type="match status" value="1"/>
</dbReference>
<dbReference type="RefSeq" id="WP_069937955.1">
    <property type="nucleotide sequence ID" value="NZ_MAMP01000020.1"/>
</dbReference>
<dbReference type="STRING" id="1714016.BA724_03425"/>
<evidence type="ECO:0000256" key="5">
    <source>
        <dbReference type="HAMAP-Rule" id="MF_01114"/>
    </source>
</evidence>
<dbReference type="Pfam" id="PF02631">
    <property type="entry name" value="RecX_HTH2"/>
    <property type="match status" value="1"/>
</dbReference>
<comment type="subcellular location">
    <subcellularLocation>
        <location evidence="1 5">Cytoplasm</location>
    </subcellularLocation>
</comment>
<keyword evidence="4 5" id="KW-0963">Cytoplasm</keyword>
<comment type="function">
    <text evidence="5">Modulates RecA activity.</text>
</comment>
<dbReference type="OrthoDB" id="5421057at2"/>
<dbReference type="Proteomes" id="UP000095658">
    <property type="component" value="Unassembled WGS sequence"/>
</dbReference>
<evidence type="ECO:0000259" key="7">
    <source>
        <dbReference type="Pfam" id="PF02631"/>
    </source>
</evidence>
<feature type="domain" description="RecX first three-helical" evidence="9">
    <location>
        <begin position="64"/>
        <end position="101"/>
    </location>
</feature>